<dbReference type="Proteomes" id="UP001341840">
    <property type="component" value="Unassembled WGS sequence"/>
</dbReference>
<gene>
    <name evidence="4" type="ORF">PIB30_092374</name>
</gene>
<keyword evidence="5" id="KW-1185">Reference proteome</keyword>
<keyword evidence="1" id="KW-0175">Coiled coil</keyword>
<feature type="compositionally biased region" description="Acidic residues" evidence="2">
    <location>
        <begin position="239"/>
        <end position="249"/>
    </location>
</feature>
<dbReference type="InterPro" id="IPR046796">
    <property type="entry name" value="Transposase_32_dom"/>
</dbReference>
<evidence type="ECO:0000259" key="3">
    <source>
        <dbReference type="Pfam" id="PF20167"/>
    </source>
</evidence>
<comment type="caution">
    <text evidence="4">The sequence shown here is derived from an EMBL/GenBank/DDBJ whole genome shotgun (WGS) entry which is preliminary data.</text>
</comment>
<protein>
    <recommendedName>
        <fullName evidence="3">Putative plant transposon protein domain-containing protein</fullName>
    </recommendedName>
</protein>
<accession>A0ABU6WT59</accession>
<organism evidence="4 5">
    <name type="scientific">Stylosanthes scabra</name>
    <dbReference type="NCBI Taxonomy" id="79078"/>
    <lineage>
        <taxon>Eukaryota</taxon>
        <taxon>Viridiplantae</taxon>
        <taxon>Streptophyta</taxon>
        <taxon>Embryophyta</taxon>
        <taxon>Tracheophyta</taxon>
        <taxon>Spermatophyta</taxon>
        <taxon>Magnoliopsida</taxon>
        <taxon>eudicotyledons</taxon>
        <taxon>Gunneridae</taxon>
        <taxon>Pentapetalae</taxon>
        <taxon>rosids</taxon>
        <taxon>fabids</taxon>
        <taxon>Fabales</taxon>
        <taxon>Fabaceae</taxon>
        <taxon>Papilionoideae</taxon>
        <taxon>50 kb inversion clade</taxon>
        <taxon>dalbergioids sensu lato</taxon>
        <taxon>Dalbergieae</taxon>
        <taxon>Pterocarpus clade</taxon>
        <taxon>Stylosanthes</taxon>
    </lineage>
</organism>
<feature type="region of interest" description="Disordered" evidence="2">
    <location>
        <begin position="1"/>
        <end position="29"/>
    </location>
</feature>
<evidence type="ECO:0000313" key="5">
    <source>
        <dbReference type="Proteomes" id="UP001341840"/>
    </source>
</evidence>
<sequence>MPFKRCPPSHARSQRSHAHPQPPASITTQPRAPIQARLGMPHQRLGVALPPCNLKTTQHPRTFPYGPHPTSMSHLLPVTTLVTKPSTITTTQTTWKLSANNHKPTQLKRHDLLPLARGRHEFIVHSIIPTGNKSEITVARAILIHSIITGDDVRAGELIADNLLAIIAESVEGRNNLIFPSTIYRLCKAAGVPRRDFKGDKPIPIDKPIPTKMMIRVKGRYSQHNQMLQAKDGQNEQHDQEDEHEEDEHDAPQFQHANPNLQGFQEEHGYNLGQLQQDLSAIQKQQQEINELRKQFAESTRNSVAREAYCCWALQQTNPNLAPIPVTDIPTFMNKNATQKRGLFEGALWPQQVGESSDKGKGKAPLEKDNARETNANSDDE</sequence>
<feature type="region of interest" description="Disordered" evidence="2">
    <location>
        <begin position="224"/>
        <end position="257"/>
    </location>
</feature>
<reference evidence="4 5" key="1">
    <citation type="journal article" date="2023" name="Plants (Basel)">
        <title>Bridging the Gap: Combining Genomics and Transcriptomics Approaches to Understand Stylosanthes scabra, an Orphan Legume from the Brazilian Caatinga.</title>
        <authorList>
            <person name="Ferreira-Neto J.R.C."/>
            <person name="da Silva M.D."/>
            <person name="Binneck E."/>
            <person name="de Melo N.F."/>
            <person name="da Silva R.H."/>
            <person name="de Melo A.L.T.M."/>
            <person name="Pandolfi V."/>
            <person name="Bustamante F.O."/>
            <person name="Brasileiro-Vidal A.C."/>
            <person name="Benko-Iseppon A.M."/>
        </authorList>
    </citation>
    <scope>NUCLEOTIDE SEQUENCE [LARGE SCALE GENOMIC DNA]</scope>
    <source>
        <tissue evidence="4">Leaves</tissue>
    </source>
</reference>
<evidence type="ECO:0000313" key="4">
    <source>
        <dbReference type="EMBL" id="MED6189092.1"/>
    </source>
</evidence>
<dbReference type="EMBL" id="JASCZI010183144">
    <property type="protein sequence ID" value="MED6189092.1"/>
    <property type="molecule type" value="Genomic_DNA"/>
</dbReference>
<feature type="coiled-coil region" evidence="1">
    <location>
        <begin position="272"/>
        <end position="302"/>
    </location>
</feature>
<evidence type="ECO:0000256" key="1">
    <source>
        <dbReference type="SAM" id="Coils"/>
    </source>
</evidence>
<feature type="compositionally biased region" description="Basic and acidic residues" evidence="2">
    <location>
        <begin position="356"/>
        <end position="372"/>
    </location>
</feature>
<name>A0ABU6WT59_9FABA</name>
<feature type="region of interest" description="Disordered" evidence="2">
    <location>
        <begin position="345"/>
        <end position="381"/>
    </location>
</feature>
<proteinExistence type="predicted"/>
<evidence type="ECO:0000256" key="2">
    <source>
        <dbReference type="SAM" id="MobiDB-lite"/>
    </source>
</evidence>
<dbReference type="Pfam" id="PF20167">
    <property type="entry name" value="Transposase_32"/>
    <property type="match status" value="1"/>
</dbReference>
<feature type="domain" description="Putative plant transposon protein" evidence="3">
    <location>
        <begin position="87"/>
        <end position="193"/>
    </location>
</feature>